<dbReference type="Proteomes" id="UP001359559">
    <property type="component" value="Unassembled WGS sequence"/>
</dbReference>
<dbReference type="EMBL" id="JAYKXN010000002">
    <property type="protein sequence ID" value="KAK7309016.1"/>
    <property type="molecule type" value="Genomic_DNA"/>
</dbReference>
<evidence type="ECO:0000256" key="2">
    <source>
        <dbReference type="ARBA" id="ARBA00023015"/>
    </source>
</evidence>
<dbReference type="PANTHER" id="PTHR13859">
    <property type="entry name" value="ATROPHIN-RELATED"/>
    <property type="match status" value="1"/>
</dbReference>
<feature type="domain" description="DUF7650" evidence="5">
    <location>
        <begin position="118"/>
        <end position="143"/>
    </location>
</feature>
<dbReference type="InterPro" id="IPR056067">
    <property type="entry name" value="DUF7650"/>
</dbReference>
<evidence type="ECO:0000313" key="7">
    <source>
        <dbReference type="Proteomes" id="UP001359559"/>
    </source>
</evidence>
<evidence type="ECO:0000256" key="1">
    <source>
        <dbReference type="ARBA" id="ARBA00004123"/>
    </source>
</evidence>
<dbReference type="GO" id="GO:0005634">
    <property type="term" value="C:nucleus"/>
    <property type="evidence" value="ECO:0007669"/>
    <property type="project" value="UniProtKB-SubCell"/>
</dbReference>
<dbReference type="GO" id="GO:0003714">
    <property type="term" value="F:transcription corepressor activity"/>
    <property type="evidence" value="ECO:0007669"/>
    <property type="project" value="TreeGrafter"/>
</dbReference>
<gene>
    <name evidence="6" type="ORF">RJT34_05420</name>
</gene>
<dbReference type="AlphaFoldDB" id="A0AAN9K318"/>
<evidence type="ECO:0000256" key="4">
    <source>
        <dbReference type="ARBA" id="ARBA00023242"/>
    </source>
</evidence>
<dbReference type="Pfam" id="PF24662">
    <property type="entry name" value="DUF7650"/>
    <property type="match status" value="1"/>
</dbReference>
<proteinExistence type="predicted"/>
<evidence type="ECO:0000313" key="6">
    <source>
        <dbReference type="EMBL" id="KAK7309016.1"/>
    </source>
</evidence>
<dbReference type="PANTHER" id="PTHR13859:SF11">
    <property type="entry name" value="GRUNGE, ISOFORM J"/>
    <property type="match status" value="1"/>
</dbReference>
<evidence type="ECO:0000259" key="5">
    <source>
        <dbReference type="Pfam" id="PF24662"/>
    </source>
</evidence>
<name>A0AAN9K318_CLITE</name>
<evidence type="ECO:0000256" key="3">
    <source>
        <dbReference type="ARBA" id="ARBA00023163"/>
    </source>
</evidence>
<comment type="subcellular location">
    <subcellularLocation>
        <location evidence="1">Nucleus</location>
    </subcellularLocation>
</comment>
<protein>
    <recommendedName>
        <fullName evidence="5">DUF7650 domain-containing protein</fullName>
    </recommendedName>
</protein>
<keyword evidence="7" id="KW-1185">Reference proteome</keyword>
<accession>A0AAN9K318</accession>
<sequence>MVSFFESFSKIDEKDQLQGKYLLPGLLDDQSWTDIEYNSFLLGLCISRSVGEEKIPFEEYIFSLKDAASIELLITVVGIGKGKQDLTGTAVEPTKTSHIFPARPEIPIGKACSSLTSADIIKFLTGDFRLGKVRSSDLFWEAV</sequence>
<keyword evidence="4" id="KW-0539">Nucleus</keyword>
<organism evidence="6 7">
    <name type="scientific">Clitoria ternatea</name>
    <name type="common">Butterfly pea</name>
    <dbReference type="NCBI Taxonomy" id="43366"/>
    <lineage>
        <taxon>Eukaryota</taxon>
        <taxon>Viridiplantae</taxon>
        <taxon>Streptophyta</taxon>
        <taxon>Embryophyta</taxon>
        <taxon>Tracheophyta</taxon>
        <taxon>Spermatophyta</taxon>
        <taxon>Magnoliopsida</taxon>
        <taxon>eudicotyledons</taxon>
        <taxon>Gunneridae</taxon>
        <taxon>Pentapetalae</taxon>
        <taxon>rosids</taxon>
        <taxon>fabids</taxon>
        <taxon>Fabales</taxon>
        <taxon>Fabaceae</taxon>
        <taxon>Papilionoideae</taxon>
        <taxon>50 kb inversion clade</taxon>
        <taxon>NPAAA clade</taxon>
        <taxon>indigoferoid/millettioid clade</taxon>
        <taxon>Phaseoleae</taxon>
        <taxon>Clitoria</taxon>
    </lineage>
</organism>
<keyword evidence="2" id="KW-0805">Transcription regulation</keyword>
<comment type="caution">
    <text evidence="6">The sequence shown here is derived from an EMBL/GenBank/DDBJ whole genome shotgun (WGS) entry which is preliminary data.</text>
</comment>
<reference evidence="6 7" key="1">
    <citation type="submission" date="2024-01" db="EMBL/GenBank/DDBJ databases">
        <title>The genomes of 5 underutilized Papilionoideae crops provide insights into root nodulation and disease resistance.</title>
        <authorList>
            <person name="Yuan L."/>
        </authorList>
    </citation>
    <scope>NUCLEOTIDE SEQUENCE [LARGE SCALE GENOMIC DNA]</scope>
    <source>
        <strain evidence="6">LY-2023</strain>
        <tissue evidence="6">Leaf</tissue>
    </source>
</reference>
<keyword evidence="3" id="KW-0804">Transcription</keyword>